<feature type="region of interest" description="Disordered" evidence="1">
    <location>
        <begin position="278"/>
        <end position="302"/>
    </location>
</feature>
<accession>A0A267E659</accession>
<dbReference type="EMBL" id="NIVC01002550">
    <property type="protein sequence ID" value="PAA56988.1"/>
    <property type="molecule type" value="Genomic_DNA"/>
</dbReference>
<feature type="compositionally biased region" description="Low complexity" evidence="1">
    <location>
        <begin position="243"/>
        <end position="264"/>
    </location>
</feature>
<name>A0A267E659_9PLAT</name>
<dbReference type="STRING" id="282301.A0A267E659"/>
<proteinExistence type="predicted"/>
<feature type="region of interest" description="Disordered" evidence="1">
    <location>
        <begin position="109"/>
        <end position="173"/>
    </location>
</feature>
<feature type="compositionally biased region" description="Polar residues" evidence="1">
    <location>
        <begin position="219"/>
        <end position="233"/>
    </location>
</feature>
<feature type="compositionally biased region" description="Polar residues" evidence="1">
    <location>
        <begin position="155"/>
        <end position="168"/>
    </location>
</feature>
<dbReference type="OrthoDB" id="2162449at2759"/>
<feature type="compositionally biased region" description="Polar residues" evidence="1">
    <location>
        <begin position="109"/>
        <end position="120"/>
    </location>
</feature>
<feature type="region of interest" description="Disordered" evidence="1">
    <location>
        <begin position="191"/>
        <end position="264"/>
    </location>
</feature>
<evidence type="ECO:0000313" key="2">
    <source>
        <dbReference type="EMBL" id="PAA56988.1"/>
    </source>
</evidence>
<organism evidence="2 3">
    <name type="scientific">Macrostomum lignano</name>
    <dbReference type="NCBI Taxonomy" id="282301"/>
    <lineage>
        <taxon>Eukaryota</taxon>
        <taxon>Metazoa</taxon>
        <taxon>Spiralia</taxon>
        <taxon>Lophotrochozoa</taxon>
        <taxon>Platyhelminthes</taxon>
        <taxon>Rhabditophora</taxon>
        <taxon>Macrostomorpha</taxon>
        <taxon>Macrostomida</taxon>
        <taxon>Macrostomidae</taxon>
        <taxon>Macrostomum</taxon>
    </lineage>
</organism>
<keyword evidence="3" id="KW-1185">Reference proteome</keyword>
<feature type="compositionally biased region" description="Polar residues" evidence="1">
    <location>
        <begin position="404"/>
        <end position="425"/>
    </location>
</feature>
<feature type="region of interest" description="Disordered" evidence="1">
    <location>
        <begin position="317"/>
        <end position="425"/>
    </location>
</feature>
<gene>
    <name evidence="2" type="ORF">BOX15_Mlig017121g2</name>
</gene>
<dbReference type="Proteomes" id="UP000215902">
    <property type="component" value="Unassembled WGS sequence"/>
</dbReference>
<feature type="region of interest" description="Disordered" evidence="1">
    <location>
        <begin position="1"/>
        <end position="55"/>
    </location>
</feature>
<sequence>MDSNEENELSFKLPEVHFSDDDDDETSSTGGSNIQIFSRPTLGNEESGDIDLSFLDDSNSLDWQGEAEVGDNSDMAVDFPEPVRDIASGFWSAKEDSAEMQKPYFTATTQSMSSGTQCDADQSAVPKRFASAGTSTAASSPGAPALKTSTEVKKSTTLASSAGRSNGGSWAPLKLGDVADAQLSKVLDQLQLPDEPADIDITSLTAEPDAARNDELLRQLSQHSLMFSGSRQPKPQPAPPASRSPASTSTAVATSTTNSSSGAAAYADSLTDRALQAMEASAKRQTVRVDLRHSQAASLQMSDLLRFGPTLLDSSEAKANATAAGDNHRESSSEDEDDSAAGGLWLDSYRRAKQAGWPANSQANLKRPPAQKVSTTAFAGTKTSPVAGGDAASDKDSQPKENGLSKTASSGQHKLSGDSAANSALNPENVSMAAPQTLSPAADLEKKLQAMRQREAELSRRRSLLLALRDLAPNLVAVGLEPVAHDDVSFTEPAPEPLDPSCRQSENLLLLEARLSPCGQLLGVNGQPLDVVDTARDASYHCLLVWLLSLSAAQPKPTDPLHILGLRQLADSGSGQLRLQVAAHANRDMPLHRYLSDTNLHQACSAWFNAEFNDLFVSRHPLSTLLSVSRSMDGRSLASDRVSMFWCPLRREPSGLVEHWPPCSLPMEASVLELDRDLAAAQPARMLRLLRSVASAGCDLAGVRMIYSAAKSQAATLAIAVRGCGAVAAMRSVAASGGVFEGRRDGWAVSRYAESVPRELARYFGGRLSPKMTQSQVRALAPDREDLSCVARLLTAAPLEDVAMLASPLVTEIGWVIHLASEGGFALIGCRRVQLHRDELANLLGMADSQAACFSNGVACVLLLRRENALHHAGAFIQNVVKEIKSRRELGVPASLLFFAMPCLSAVLQTVHCTRIDSLPKLKSDAHRPEEPRYADQEQLAVLIVSGRNFQAIAAELLDQLAEFELLGLKCLPRFPQLHAHFVAEQLLGGSGGGSEWRAAKPLMELPALTSVIRGVGLMHQLDAIAPHYPACSDYRLLHSTSWHQAYCLTRNLFADFELFECSERRPCLLTCPPPEASGASAEAATVLAQLRHPGPDRVVTHSYLLLSNSSSGKGASNDDQHWHLRAVARAARLVARDAFELDWLGLVRQLDTDEFQCAVRLQRENSVSALMCRRSALVEVLPARVAVAMPTNWQEVNDVEKRLGIDRLIATDFELLAASQQQQSAAASRYAANPSPPSTATAAGDCTGLLWRLPAADALPLLARLCDLLHRRGVRLIGLRSLRLEAATPGQCASLGRDLRLHRLEAAGHDGLSRDGGSQRRQVDAVLNNRNELIPGNYLVFILEGNLVSLGLRNYLNESMPPDNAGLLPQLGHPSVVYQTEDATAAAAHLANRLCMPLLPNDLIVCLDNN</sequence>
<evidence type="ECO:0000313" key="3">
    <source>
        <dbReference type="Proteomes" id="UP000215902"/>
    </source>
</evidence>
<comment type="caution">
    <text evidence="2">The sequence shown here is derived from an EMBL/GenBank/DDBJ whole genome shotgun (WGS) entry which is preliminary data.</text>
</comment>
<feature type="compositionally biased region" description="Polar residues" evidence="1">
    <location>
        <begin position="372"/>
        <end position="384"/>
    </location>
</feature>
<protein>
    <submittedName>
        <fullName evidence="2">Uncharacterized protein</fullName>
    </submittedName>
</protein>
<feature type="compositionally biased region" description="Low complexity" evidence="1">
    <location>
        <begin position="130"/>
        <end position="145"/>
    </location>
</feature>
<reference evidence="2 3" key="1">
    <citation type="submission" date="2017-06" db="EMBL/GenBank/DDBJ databases">
        <title>A platform for efficient transgenesis in Macrostomum lignano, a flatworm model organism for stem cell research.</title>
        <authorList>
            <person name="Berezikov E."/>
        </authorList>
    </citation>
    <scope>NUCLEOTIDE SEQUENCE [LARGE SCALE GENOMIC DNA]</scope>
    <source>
        <strain evidence="2">DV1</strain>
        <tissue evidence="2">Whole organism</tissue>
    </source>
</reference>
<evidence type="ECO:0000256" key="1">
    <source>
        <dbReference type="SAM" id="MobiDB-lite"/>
    </source>
</evidence>